<dbReference type="EMBL" id="CAAALY010115396">
    <property type="protein sequence ID" value="VEL30767.1"/>
    <property type="molecule type" value="Genomic_DNA"/>
</dbReference>
<dbReference type="AlphaFoldDB" id="A0A3S5A8X4"/>
<evidence type="ECO:0000313" key="2">
    <source>
        <dbReference type="Proteomes" id="UP000784294"/>
    </source>
</evidence>
<accession>A0A3S5A8X4</accession>
<gene>
    <name evidence="1" type="ORF">PXEA_LOCUS24207</name>
</gene>
<organism evidence="1 2">
    <name type="scientific">Protopolystoma xenopodis</name>
    <dbReference type="NCBI Taxonomy" id="117903"/>
    <lineage>
        <taxon>Eukaryota</taxon>
        <taxon>Metazoa</taxon>
        <taxon>Spiralia</taxon>
        <taxon>Lophotrochozoa</taxon>
        <taxon>Platyhelminthes</taxon>
        <taxon>Monogenea</taxon>
        <taxon>Polyopisthocotylea</taxon>
        <taxon>Polystomatidea</taxon>
        <taxon>Polystomatidae</taxon>
        <taxon>Protopolystoma</taxon>
    </lineage>
</organism>
<evidence type="ECO:0000313" key="1">
    <source>
        <dbReference type="EMBL" id="VEL30767.1"/>
    </source>
</evidence>
<protein>
    <submittedName>
        <fullName evidence="1">Uncharacterized protein</fullName>
    </submittedName>
</protein>
<reference evidence="1" key="1">
    <citation type="submission" date="2018-11" db="EMBL/GenBank/DDBJ databases">
        <authorList>
            <consortium name="Pathogen Informatics"/>
        </authorList>
    </citation>
    <scope>NUCLEOTIDE SEQUENCE</scope>
</reference>
<dbReference type="Proteomes" id="UP000784294">
    <property type="component" value="Unassembled WGS sequence"/>
</dbReference>
<comment type="caution">
    <text evidence="1">The sequence shown here is derived from an EMBL/GenBank/DDBJ whole genome shotgun (WGS) entry which is preliminary data.</text>
</comment>
<keyword evidence="2" id="KW-1185">Reference proteome</keyword>
<sequence length="94" mass="10721">MVDKTYLFTCQFNEKVQFYSTFGSIRQYPTICTPLWCCWDEYSTKALIAGTTEQLPDRLSDVHAGVQMLMIMQTVFGVRVQPSLDSDPVAEEAK</sequence>
<name>A0A3S5A8X4_9PLAT</name>
<proteinExistence type="predicted"/>